<comment type="similarity">
    <text evidence="1">Belongs to the RBM48 family.</text>
</comment>
<dbReference type="CDD" id="cd12442">
    <property type="entry name" value="RRM_RBM48"/>
    <property type="match status" value="1"/>
</dbReference>
<dbReference type="InterPro" id="IPR000504">
    <property type="entry name" value="RRM_dom"/>
</dbReference>
<dbReference type="SUPFAM" id="SSF54928">
    <property type="entry name" value="RNA-binding domain, RBD"/>
    <property type="match status" value="1"/>
</dbReference>
<sequence length="227" mass="25829">MPRNKEHLPAVCVYTVCDESRYLIVRNVPSFGCGEEISKLFGSYGPLEDCKPMDAEDCAPFTDTYWIKFQHINNARFAKRKLDDTVFLGNKIQVCYASQFEDLSDTKEKLEARRREVIARIKSGGVKVTMSHSNGPNSSHQESLQHDPVFPKEINSAERRNYITSANSSDTNILGHVSSNKDYFPSSSMNETVKVVRDKLDKISSTGLYPDAEPELKKKRTDNRRRI</sequence>
<dbReference type="AlphaFoldDB" id="A0A0K9NRZ4"/>
<dbReference type="InterPro" id="IPR035979">
    <property type="entry name" value="RBD_domain_sf"/>
</dbReference>
<dbReference type="InterPro" id="IPR012677">
    <property type="entry name" value="Nucleotide-bd_a/b_plait_sf"/>
</dbReference>
<keyword evidence="6" id="KW-0508">mRNA splicing</keyword>
<keyword evidence="3" id="KW-0507">mRNA processing</keyword>
<evidence type="ECO:0000313" key="12">
    <source>
        <dbReference type="Proteomes" id="UP000036987"/>
    </source>
</evidence>
<feature type="domain" description="RRM" evidence="10">
    <location>
        <begin position="21"/>
        <end position="99"/>
    </location>
</feature>
<evidence type="ECO:0000256" key="5">
    <source>
        <dbReference type="ARBA" id="ARBA00022884"/>
    </source>
</evidence>
<dbReference type="GO" id="GO:0005681">
    <property type="term" value="C:spliceosomal complex"/>
    <property type="evidence" value="ECO:0007669"/>
    <property type="project" value="UniProtKB-KW"/>
</dbReference>
<evidence type="ECO:0000256" key="3">
    <source>
        <dbReference type="ARBA" id="ARBA00022664"/>
    </source>
</evidence>
<evidence type="ECO:0000259" key="10">
    <source>
        <dbReference type="PROSITE" id="PS50102"/>
    </source>
</evidence>
<dbReference type="GO" id="GO:0005654">
    <property type="term" value="C:nucleoplasm"/>
    <property type="evidence" value="ECO:0000318"/>
    <property type="project" value="GO_Central"/>
</dbReference>
<evidence type="ECO:0000256" key="4">
    <source>
        <dbReference type="ARBA" id="ARBA00022728"/>
    </source>
</evidence>
<dbReference type="FunFam" id="3.30.70.330:FF:000424">
    <property type="entry name" value="RNA-binding protein 48 isoform X4"/>
    <property type="match status" value="1"/>
</dbReference>
<keyword evidence="4" id="KW-0747">Spliceosome</keyword>
<keyword evidence="12" id="KW-1185">Reference proteome</keyword>
<name>A0A0K9NRZ4_ZOSMR</name>
<feature type="region of interest" description="Disordered" evidence="9">
    <location>
        <begin position="205"/>
        <end position="227"/>
    </location>
</feature>
<comment type="function">
    <text evidence="7">As a component of the minor spliceosome, involved in the splicing of U12-type introns in pre-mRNAs.</text>
</comment>
<dbReference type="EMBL" id="LFYR01001770">
    <property type="protein sequence ID" value="KMZ59541.1"/>
    <property type="molecule type" value="Genomic_DNA"/>
</dbReference>
<evidence type="ECO:0000256" key="9">
    <source>
        <dbReference type="SAM" id="MobiDB-lite"/>
    </source>
</evidence>
<dbReference type="STRING" id="29655.A0A0K9NRZ4"/>
<evidence type="ECO:0000313" key="11">
    <source>
        <dbReference type="EMBL" id="KMZ59541.1"/>
    </source>
</evidence>
<dbReference type="PANTHER" id="PTHR20957">
    <property type="entry name" value="RNA-BINDING PROTEIN 48"/>
    <property type="match status" value="1"/>
</dbReference>
<gene>
    <name evidence="11" type="ORF">ZOSMA_67G00340</name>
</gene>
<evidence type="ECO:0000256" key="1">
    <source>
        <dbReference type="ARBA" id="ARBA00006938"/>
    </source>
</evidence>
<dbReference type="Pfam" id="PF00076">
    <property type="entry name" value="RRM_1"/>
    <property type="match status" value="1"/>
</dbReference>
<dbReference type="OrthoDB" id="78358at2759"/>
<dbReference type="PROSITE" id="PS50102">
    <property type="entry name" value="RRM"/>
    <property type="match status" value="1"/>
</dbReference>
<dbReference type="OMA" id="NSHRQMS"/>
<comment type="caution">
    <text evidence="11">The sequence shown here is derived from an EMBL/GenBank/DDBJ whole genome shotgun (WGS) entry which is preliminary data.</text>
</comment>
<evidence type="ECO:0000256" key="6">
    <source>
        <dbReference type="ARBA" id="ARBA00023187"/>
    </source>
</evidence>
<dbReference type="GO" id="GO:0008380">
    <property type="term" value="P:RNA splicing"/>
    <property type="evidence" value="ECO:0007669"/>
    <property type="project" value="UniProtKB-KW"/>
</dbReference>
<evidence type="ECO:0000256" key="8">
    <source>
        <dbReference type="PROSITE-ProRule" id="PRU00176"/>
    </source>
</evidence>
<dbReference type="GO" id="GO:0003723">
    <property type="term" value="F:RNA binding"/>
    <property type="evidence" value="ECO:0007669"/>
    <property type="project" value="UniProtKB-UniRule"/>
</dbReference>
<keyword evidence="5 8" id="KW-0694">RNA-binding</keyword>
<organism evidence="11 12">
    <name type="scientific">Zostera marina</name>
    <name type="common">Eelgrass</name>
    <dbReference type="NCBI Taxonomy" id="29655"/>
    <lineage>
        <taxon>Eukaryota</taxon>
        <taxon>Viridiplantae</taxon>
        <taxon>Streptophyta</taxon>
        <taxon>Embryophyta</taxon>
        <taxon>Tracheophyta</taxon>
        <taxon>Spermatophyta</taxon>
        <taxon>Magnoliopsida</taxon>
        <taxon>Liliopsida</taxon>
        <taxon>Zosteraceae</taxon>
        <taxon>Zostera</taxon>
    </lineage>
</organism>
<reference evidence="12" key="1">
    <citation type="journal article" date="2016" name="Nature">
        <title>The genome of the seagrass Zostera marina reveals angiosperm adaptation to the sea.</title>
        <authorList>
            <person name="Olsen J.L."/>
            <person name="Rouze P."/>
            <person name="Verhelst B."/>
            <person name="Lin Y.-C."/>
            <person name="Bayer T."/>
            <person name="Collen J."/>
            <person name="Dattolo E."/>
            <person name="De Paoli E."/>
            <person name="Dittami S."/>
            <person name="Maumus F."/>
            <person name="Michel G."/>
            <person name="Kersting A."/>
            <person name="Lauritano C."/>
            <person name="Lohaus R."/>
            <person name="Toepel M."/>
            <person name="Tonon T."/>
            <person name="Vanneste K."/>
            <person name="Amirebrahimi M."/>
            <person name="Brakel J."/>
            <person name="Bostroem C."/>
            <person name="Chovatia M."/>
            <person name="Grimwood J."/>
            <person name="Jenkins J.W."/>
            <person name="Jueterbock A."/>
            <person name="Mraz A."/>
            <person name="Stam W.T."/>
            <person name="Tice H."/>
            <person name="Bornberg-Bauer E."/>
            <person name="Green P.J."/>
            <person name="Pearson G.A."/>
            <person name="Procaccini G."/>
            <person name="Duarte C.M."/>
            <person name="Schmutz J."/>
            <person name="Reusch T.B.H."/>
            <person name="Van de Peer Y."/>
        </authorList>
    </citation>
    <scope>NUCLEOTIDE SEQUENCE [LARGE SCALE GENOMIC DNA]</scope>
    <source>
        <strain evidence="12">cv. Finnish</strain>
    </source>
</reference>
<dbReference type="Proteomes" id="UP000036987">
    <property type="component" value="Unassembled WGS sequence"/>
</dbReference>
<dbReference type="InterPro" id="IPR034264">
    <property type="entry name" value="RBM48_RRM"/>
</dbReference>
<protein>
    <recommendedName>
        <fullName evidence="2">RNA-binding protein 48</fullName>
    </recommendedName>
</protein>
<feature type="compositionally biased region" description="Basic residues" evidence="9">
    <location>
        <begin position="217"/>
        <end position="227"/>
    </location>
</feature>
<dbReference type="PANTHER" id="PTHR20957:SF0">
    <property type="entry name" value="RNA-BINDING PROTEIN 48"/>
    <property type="match status" value="1"/>
</dbReference>
<dbReference type="GO" id="GO:0006397">
    <property type="term" value="P:mRNA processing"/>
    <property type="evidence" value="ECO:0007669"/>
    <property type="project" value="UniProtKB-KW"/>
</dbReference>
<dbReference type="InterPro" id="IPR039599">
    <property type="entry name" value="RBM48"/>
</dbReference>
<proteinExistence type="inferred from homology"/>
<evidence type="ECO:0000256" key="7">
    <source>
        <dbReference type="ARBA" id="ARBA00035004"/>
    </source>
</evidence>
<accession>A0A0K9NRZ4</accession>
<evidence type="ECO:0000256" key="2">
    <source>
        <dbReference type="ARBA" id="ARBA00015189"/>
    </source>
</evidence>
<dbReference type="Gene3D" id="3.30.70.330">
    <property type="match status" value="1"/>
</dbReference>